<dbReference type="SMART" id="SM00710">
    <property type="entry name" value="PbH1"/>
    <property type="match status" value="6"/>
</dbReference>
<dbReference type="GO" id="GO:0071555">
    <property type="term" value="P:cell wall organization"/>
    <property type="evidence" value="ECO:0007669"/>
    <property type="project" value="UniProtKB-KW"/>
</dbReference>
<evidence type="ECO:0000256" key="13">
    <source>
        <dbReference type="ARBA" id="ARBA00083621"/>
    </source>
</evidence>
<evidence type="ECO:0000256" key="2">
    <source>
        <dbReference type="ARBA" id="ARBA00008834"/>
    </source>
</evidence>
<dbReference type="PROSITE" id="PS00502">
    <property type="entry name" value="POLYGALACTURONASE"/>
    <property type="match status" value="1"/>
</dbReference>
<dbReference type="InterPro" id="IPR012334">
    <property type="entry name" value="Pectin_lyas_fold"/>
</dbReference>
<keyword evidence="5 16" id="KW-0732">Signal</keyword>
<feature type="signal peptide" evidence="16">
    <location>
        <begin position="1"/>
        <end position="18"/>
    </location>
</feature>
<dbReference type="AlphaFoldDB" id="A0A9P9AVQ1"/>
<evidence type="ECO:0000256" key="11">
    <source>
        <dbReference type="ARBA" id="ARBA00023316"/>
    </source>
</evidence>
<dbReference type="InterPro" id="IPR011050">
    <property type="entry name" value="Pectin_lyase_fold/virulence"/>
</dbReference>
<evidence type="ECO:0000256" key="16">
    <source>
        <dbReference type="SAM" id="SignalP"/>
    </source>
</evidence>
<evidence type="ECO:0000256" key="4">
    <source>
        <dbReference type="ARBA" id="ARBA00022525"/>
    </source>
</evidence>
<dbReference type="SUPFAM" id="SSF51126">
    <property type="entry name" value="Pectin lyase-like"/>
    <property type="match status" value="1"/>
</dbReference>
<evidence type="ECO:0000313" key="18">
    <source>
        <dbReference type="Proteomes" id="UP000777438"/>
    </source>
</evidence>
<gene>
    <name evidence="17" type="ORF">B0T10DRAFT_584112</name>
</gene>
<evidence type="ECO:0000256" key="14">
    <source>
        <dbReference type="PROSITE-ProRule" id="PRU10052"/>
    </source>
</evidence>
<evidence type="ECO:0000256" key="8">
    <source>
        <dbReference type="ARBA" id="ARBA00023145"/>
    </source>
</evidence>
<evidence type="ECO:0000256" key="1">
    <source>
        <dbReference type="ARBA" id="ARBA00004613"/>
    </source>
</evidence>
<keyword evidence="8" id="KW-0865">Zymogen</keyword>
<keyword evidence="11" id="KW-0961">Cell wall biogenesis/degradation</keyword>
<accession>A0A9P9AVQ1</accession>
<feature type="chain" id="PRO_5040452513" description="endo-polygalacturonase" evidence="16">
    <location>
        <begin position="19"/>
        <end position="377"/>
    </location>
</feature>
<comment type="catalytic activity">
    <reaction evidence="12">
        <text>(1,4-alpha-D-galacturonosyl)n+m + H2O = (1,4-alpha-D-galacturonosyl)n + (1,4-alpha-D-galacturonosyl)m.</text>
        <dbReference type="EC" id="3.2.1.15"/>
    </reaction>
</comment>
<keyword evidence="18" id="KW-1185">Reference proteome</keyword>
<evidence type="ECO:0000256" key="5">
    <source>
        <dbReference type="ARBA" id="ARBA00022729"/>
    </source>
</evidence>
<dbReference type="InterPro" id="IPR006626">
    <property type="entry name" value="PbH1"/>
</dbReference>
<dbReference type="InterPro" id="IPR050434">
    <property type="entry name" value="Glycosyl_hydrlase_28"/>
</dbReference>
<dbReference type="PANTHER" id="PTHR31884:SF1">
    <property type="entry name" value="POLYGALACTURONASE"/>
    <property type="match status" value="1"/>
</dbReference>
<dbReference type="PANTHER" id="PTHR31884">
    <property type="entry name" value="POLYGALACTURONASE"/>
    <property type="match status" value="1"/>
</dbReference>
<evidence type="ECO:0000256" key="12">
    <source>
        <dbReference type="ARBA" id="ARBA00034074"/>
    </source>
</evidence>
<dbReference type="OrthoDB" id="1546079at2759"/>
<name>A0A9P9AVQ1_9HYPO</name>
<evidence type="ECO:0000256" key="3">
    <source>
        <dbReference type="ARBA" id="ARBA00012736"/>
    </source>
</evidence>
<comment type="similarity">
    <text evidence="2 15">Belongs to the glycosyl hydrolase 28 family.</text>
</comment>
<dbReference type="InterPro" id="IPR000743">
    <property type="entry name" value="Glyco_hydro_28"/>
</dbReference>
<keyword evidence="6" id="KW-0677">Repeat</keyword>
<evidence type="ECO:0000256" key="7">
    <source>
        <dbReference type="ARBA" id="ARBA00022801"/>
    </source>
</evidence>
<sequence length="377" mass="38206">MQYRLLATLLAGATTVLAAPAPAPVPTAAPDFAKALSKRNSSGSCTFSGSDGAASASASKASCATIVLDSLTVPSGTTLDLTDLSDGTKVIFEGETTFGYEEWEGPLVAVSGTDITVTGASGSSLNGNGAQWWDGEGSNGGKTKPKFFQAHDLTDSTIESINIVNPPVQVFSVNGVQTLALTDITIDGSDGDSAGGHNTDGFDIGSSDGVTITNAKVYNQDDCVAINSGTNIVFTGGYCSGGHGLSIGSIGGRDDNTVSGVTFESSTVTSSQNGIRIKTKSGDTGTVENVTYKDITLSGITDYGIVVDQAYDGDEATNGIAISGFTLDGVTGTVESDADDAIYINCGDGSCTDWTWTDVSVTGADNSCSNQPSGITC</sequence>
<dbReference type="Proteomes" id="UP000777438">
    <property type="component" value="Unassembled WGS sequence"/>
</dbReference>
<evidence type="ECO:0000256" key="9">
    <source>
        <dbReference type="ARBA" id="ARBA00023157"/>
    </source>
</evidence>
<comment type="subcellular location">
    <subcellularLocation>
        <location evidence="1">Secreted</location>
    </subcellularLocation>
</comment>
<dbReference type="GO" id="GO:0005576">
    <property type="term" value="C:extracellular region"/>
    <property type="evidence" value="ECO:0007669"/>
    <property type="project" value="UniProtKB-SubCell"/>
</dbReference>
<proteinExistence type="inferred from homology"/>
<keyword evidence="9" id="KW-1015">Disulfide bond</keyword>
<keyword evidence="10 15" id="KW-0326">Glycosidase</keyword>
<evidence type="ECO:0000313" key="17">
    <source>
        <dbReference type="EMBL" id="KAH6897383.1"/>
    </source>
</evidence>
<dbReference type="Pfam" id="PF00295">
    <property type="entry name" value="Glyco_hydro_28"/>
    <property type="match status" value="1"/>
</dbReference>
<feature type="active site" evidence="14">
    <location>
        <position position="243"/>
    </location>
</feature>
<dbReference type="EMBL" id="JAGPYM010000003">
    <property type="protein sequence ID" value="KAH6897383.1"/>
    <property type="molecule type" value="Genomic_DNA"/>
</dbReference>
<dbReference type="Gene3D" id="2.160.20.10">
    <property type="entry name" value="Single-stranded right-handed beta-helix, Pectin lyase-like"/>
    <property type="match status" value="1"/>
</dbReference>
<dbReference type="FunFam" id="2.160.20.10:FF:000002">
    <property type="entry name" value="Endopolygalacturonase D"/>
    <property type="match status" value="1"/>
</dbReference>
<organism evidence="17 18">
    <name type="scientific">Thelonectria olida</name>
    <dbReference type="NCBI Taxonomy" id="1576542"/>
    <lineage>
        <taxon>Eukaryota</taxon>
        <taxon>Fungi</taxon>
        <taxon>Dikarya</taxon>
        <taxon>Ascomycota</taxon>
        <taxon>Pezizomycotina</taxon>
        <taxon>Sordariomycetes</taxon>
        <taxon>Hypocreomycetidae</taxon>
        <taxon>Hypocreales</taxon>
        <taxon>Nectriaceae</taxon>
        <taxon>Thelonectria</taxon>
    </lineage>
</organism>
<evidence type="ECO:0000256" key="15">
    <source>
        <dbReference type="RuleBase" id="RU361169"/>
    </source>
</evidence>
<dbReference type="GO" id="GO:0004650">
    <property type="term" value="F:polygalacturonase activity"/>
    <property type="evidence" value="ECO:0007669"/>
    <property type="project" value="UniProtKB-EC"/>
</dbReference>
<evidence type="ECO:0000256" key="6">
    <source>
        <dbReference type="ARBA" id="ARBA00022737"/>
    </source>
</evidence>
<dbReference type="EC" id="3.2.1.15" evidence="3"/>
<protein>
    <recommendedName>
        <fullName evidence="3">endo-polygalacturonase</fullName>
        <ecNumber evidence="3">3.2.1.15</ecNumber>
    </recommendedName>
    <alternativeName>
        <fullName evidence="13">Pectinase</fullName>
    </alternativeName>
</protein>
<evidence type="ECO:0000256" key="10">
    <source>
        <dbReference type="ARBA" id="ARBA00023295"/>
    </source>
</evidence>
<dbReference type="GO" id="GO:0045490">
    <property type="term" value="P:pectin catabolic process"/>
    <property type="evidence" value="ECO:0007669"/>
    <property type="project" value="TreeGrafter"/>
</dbReference>
<reference evidence="17 18" key="1">
    <citation type="journal article" date="2021" name="Nat. Commun.">
        <title>Genetic determinants of endophytism in the Arabidopsis root mycobiome.</title>
        <authorList>
            <person name="Mesny F."/>
            <person name="Miyauchi S."/>
            <person name="Thiergart T."/>
            <person name="Pickel B."/>
            <person name="Atanasova L."/>
            <person name="Karlsson M."/>
            <person name="Huettel B."/>
            <person name="Barry K.W."/>
            <person name="Haridas S."/>
            <person name="Chen C."/>
            <person name="Bauer D."/>
            <person name="Andreopoulos W."/>
            <person name="Pangilinan J."/>
            <person name="LaButti K."/>
            <person name="Riley R."/>
            <person name="Lipzen A."/>
            <person name="Clum A."/>
            <person name="Drula E."/>
            <person name="Henrissat B."/>
            <person name="Kohler A."/>
            <person name="Grigoriev I.V."/>
            <person name="Martin F.M."/>
            <person name="Hacquard S."/>
        </authorList>
    </citation>
    <scope>NUCLEOTIDE SEQUENCE [LARGE SCALE GENOMIC DNA]</scope>
    <source>
        <strain evidence="17 18">MPI-CAGE-CH-0241</strain>
    </source>
</reference>
<comment type="caution">
    <text evidence="17">The sequence shown here is derived from an EMBL/GenBank/DDBJ whole genome shotgun (WGS) entry which is preliminary data.</text>
</comment>
<keyword evidence="7 15" id="KW-0378">Hydrolase</keyword>
<keyword evidence="4" id="KW-0964">Secreted</keyword>